<feature type="transmembrane region" description="Helical" evidence="1">
    <location>
        <begin position="12"/>
        <end position="38"/>
    </location>
</feature>
<evidence type="ECO:0000313" key="3">
    <source>
        <dbReference type="EMBL" id="MFC6824512.1"/>
    </source>
</evidence>
<evidence type="ECO:0000259" key="2">
    <source>
        <dbReference type="Pfam" id="PF07790"/>
    </source>
</evidence>
<evidence type="ECO:0000256" key="1">
    <source>
        <dbReference type="SAM" id="Phobius"/>
    </source>
</evidence>
<feature type="domain" description="Archaeal Type IV pilin N-terminal" evidence="2">
    <location>
        <begin position="11"/>
        <end position="86"/>
    </location>
</feature>
<evidence type="ECO:0000313" key="4">
    <source>
        <dbReference type="Proteomes" id="UP001596408"/>
    </source>
</evidence>
<organism evidence="3 4">
    <name type="scientific">Halopelagius fulvigenes</name>
    <dbReference type="NCBI Taxonomy" id="1198324"/>
    <lineage>
        <taxon>Archaea</taxon>
        <taxon>Methanobacteriati</taxon>
        <taxon>Methanobacteriota</taxon>
        <taxon>Stenosarchaea group</taxon>
        <taxon>Halobacteria</taxon>
        <taxon>Halobacteriales</taxon>
        <taxon>Haloferacaceae</taxon>
    </lineage>
</organism>
<dbReference type="InterPro" id="IPR013373">
    <property type="entry name" value="Flagellin/pilin_N_arc"/>
</dbReference>
<dbReference type="Proteomes" id="UP001596408">
    <property type="component" value="Unassembled WGS sequence"/>
</dbReference>
<keyword evidence="1" id="KW-0472">Membrane</keyword>
<keyword evidence="1" id="KW-0812">Transmembrane</keyword>
<dbReference type="PANTHER" id="PTHR38138:SF1">
    <property type="entry name" value="ARCHAEAL TYPE IV PILIN N-TERMINAL DOMAIN-CONTAINING PROTEIN"/>
    <property type="match status" value="1"/>
</dbReference>
<dbReference type="RefSeq" id="WP_379693537.1">
    <property type="nucleotide sequence ID" value="NZ_JBHSXH010000009.1"/>
</dbReference>
<proteinExistence type="predicted"/>
<dbReference type="AlphaFoldDB" id="A0ABD5TV71"/>
<name>A0ABD5TV71_9EURY</name>
<dbReference type="PANTHER" id="PTHR38138">
    <property type="entry name" value="VNG6441H"/>
    <property type="match status" value="1"/>
</dbReference>
<dbReference type="EMBL" id="JBHSXH010000009">
    <property type="protein sequence ID" value="MFC6824512.1"/>
    <property type="molecule type" value="Genomic_DNA"/>
</dbReference>
<dbReference type="InterPro" id="IPR012859">
    <property type="entry name" value="Pilin_N_archaeal"/>
</dbReference>
<keyword evidence="1" id="KW-1133">Transmembrane helix</keyword>
<comment type="caution">
    <text evidence="3">The sequence shown here is derived from an EMBL/GenBank/DDBJ whole genome shotgun (WGS) entry which is preliminary data.</text>
</comment>
<dbReference type="NCBIfam" id="TIGR02537">
    <property type="entry name" value="arch_flag_Nterm"/>
    <property type="match status" value="1"/>
</dbReference>
<reference evidence="3 4" key="1">
    <citation type="journal article" date="2019" name="Int. J. Syst. Evol. Microbiol.">
        <title>The Global Catalogue of Microorganisms (GCM) 10K type strain sequencing project: providing services to taxonomists for standard genome sequencing and annotation.</title>
        <authorList>
            <consortium name="The Broad Institute Genomics Platform"/>
            <consortium name="The Broad Institute Genome Sequencing Center for Infectious Disease"/>
            <person name="Wu L."/>
            <person name="Ma J."/>
        </authorList>
    </citation>
    <scope>NUCLEOTIDE SEQUENCE [LARGE SCALE GENOMIC DNA]</scope>
    <source>
        <strain evidence="3 4">YIM 94188</strain>
    </source>
</reference>
<dbReference type="Pfam" id="PF07790">
    <property type="entry name" value="Pilin_N"/>
    <property type="match status" value="1"/>
</dbReference>
<gene>
    <name evidence="3" type="ORF">ACFQEV_05815</name>
</gene>
<protein>
    <submittedName>
        <fullName evidence="3">Type IV pilin</fullName>
    </submittedName>
</protein>
<sequence>MKLKQLFTDDSAVSPVIGVILMVAITVILAAVIGTFVLNLGGSISETSPQASFGFDYHDKDADASTYGVVVTHETGDSIDADSASLDVVASDNSLSSTTFSGQVSAGTAINSSATGYEGSETISSGSTVRVVWTNENGESSATLSKSTAP</sequence>
<keyword evidence="4" id="KW-1185">Reference proteome</keyword>
<accession>A0ABD5TV71</accession>